<dbReference type="InterPro" id="IPR040354">
    <property type="entry name" value="TCTN1-3"/>
</dbReference>
<dbReference type="STRING" id="6183.A0A5K4F641"/>
<evidence type="ECO:0000313" key="9">
    <source>
        <dbReference type="WBParaSite" id="Smp_323660.1"/>
    </source>
</evidence>
<dbReference type="GO" id="GO:0035869">
    <property type="term" value="C:ciliary transition zone"/>
    <property type="evidence" value="ECO:0007669"/>
    <property type="project" value="TreeGrafter"/>
</dbReference>
<dbReference type="Proteomes" id="UP000008854">
    <property type="component" value="Unassembled WGS sequence"/>
</dbReference>
<dbReference type="InParanoid" id="A0A5K4F641"/>
<feature type="chain" id="PRO_5024396503" evidence="5">
    <location>
        <begin position="18"/>
        <end position="559"/>
    </location>
</feature>
<evidence type="ECO:0000256" key="5">
    <source>
        <dbReference type="SAM" id="SignalP"/>
    </source>
</evidence>
<proteinExistence type="inferred from homology"/>
<feature type="domain" description="Tectonic-1-3 N-terminal" evidence="7">
    <location>
        <begin position="20"/>
        <end position="74"/>
    </location>
</feature>
<dbReference type="WBParaSite" id="Smp_323660.1">
    <property type="protein sequence ID" value="Smp_323660.1"/>
    <property type="gene ID" value="Smp_323660"/>
</dbReference>
<evidence type="ECO:0000256" key="1">
    <source>
        <dbReference type="ARBA" id="ARBA00007633"/>
    </source>
</evidence>
<evidence type="ECO:0000256" key="4">
    <source>
        <dbReference type="ARBA" id="ARBA00023180"/>
    </source>
</evidence>
<dbReference type="AlphaFoldDB" id="A0A5K4F641"/>
<reference evidence="8" key="1">
    <citation type="journal article" date="2012" name="PLoS Negl. Trop. Dis.">
        <title>A systematically improved high quality genome and transcriptome of the human blood fluke Schistosoma mansoni.</title>
        <authorList>
            <person name="Protasio A.V."/>
            <person name="Tsai I.J."/>
            <person name="Babbage A."/>
            <person name="Nichol S."/>
            <person name="Hunt M."/>
            <person name="Aslett M.A."/>
            <person name="De Silva N."/>
            <person name="Velarde G.S."/>
            <person name="Anderson T.J."/>
            <person name="Clark R.C."/>
            <person name="Davidson C."/>
            <person name="Dillon G.P."/>
            <person name="Holroyd N.E."/>
            <person name="LoVerde P.T."/>
            <person name="Lloyd C."/>
            <person name="McQuillan J."/>
            <person name="Oliveira G."/>
            <person name="Otto T.D."/>
            <person name="Parker-Manuel S.J."/>
            <person name="Quail M.A."/>
            <person name="Wilson R.A."/>
            <person name="Zerlotini A."/>
            <person name="Dunne D.W."/>
            <person name="Berriman M."/>
        </authorList>
    </citation>
    <scope>NUCLEOTIDE SEQUENCE [LARGE SCALE GENOMIC DNA]</scope>
    <source>
        <strain evidence="8">Puerto Rican</strain>
    </source>
</reference>
<evidence type="ECO:0000256" key="3">
    <source>
        <dbReference type="ARBA" id="ARBA00022794"/>
    </source>
</evidence>
<dbReference type="Pfam" id="PF07773">
    <property type="entry name" value="TCTN_DUF1619"/>
    <property type="match status" value="2"/>
</dbReference>
<sequence length="559" mass="62988">MMFKLLTFLSVSTLLNSEDSPCNCNIIKNYCESECCCDSDCSFRQFGLFKNCKETFRRDSLQLCKYLISDDSDHPLCIYSINKNVNYTLKNAIGVENTPSYSDDSVLYSIGVPIHISYGVNEVGLLLIPQPKQISCEMVSVSFGQSFVSYCGWNVVEIETTNNFRTNNVKCNRLGDVFLTVKNSKMLKNMKLNGVNREDIVPVVICYEQYTNLPILCPTTTPSIIISSSNETICSNVPVSVYLKITYEVIGTIGQFEIYALIGNVTGTFTQKYEVEFVQTNASNVFPMSGNPGYLIGRPIIGAKINITDLSSLGYLGNTASVTTMLPTSNMKLSIKGVKQQISNGVWNILAGGSCGTVLQERGLLVEPIRFGEDVYSGCILSLSFLEQFTRPEMDWTTRCVQYQNIIWENLFNPIGITNEDDRKGLGINFMSNKPDLLAIWPISKINRSSEWVPIQNLINNNFPTTPRGLSGYCYQLLIGQEIEIQYARFGSMIFPQNQIVGAKINYIYGDVFFMKPNFNIEITQRVRFIDVTPVAETREKLRPYFLVRLPSDFFYPFA</sequence>
<feature type="domain" description="Tectonic-1-3" evidence="6">
    <location>
        <begin position="367"/>
        <end position="532"/>
    </location>
</feature>
<accession>A0A5K4F641</accession>
<evidence type="ECO:0000256" key="2">
    <source>
        <dbReference type="ARBA" id="ARBA00022729"/>
    </source>
</evidence>
<comment type="similarity">
    <text evidence="1">Belongs to the tectonic family.</text>
</comment>
<keyword evidence="8" id="KW-1185">Reference proteome</keyword>
<name>A0A5K4F641_SCHMA</name>
<keyword evidence="2 5" id="KW-0732">Signal</keyword>
<dbReference type="PANTHER" id="PTHR14611:SF2">
    <property type="entry name" value="TECTONIC"/>
    <property type="match status" value="1"/>
</dbReference>
<reference evidence="9" key="2">
    <citation type="submission" date="2019-11" db="UniProtKB">
        <authorList>
            <consortium name="WormBaseParasite"/>
        </authorList>
    </citation>
    <scope>IDENTIFICATION</scope>
    <source>
        <strain evidence="9">Puerto Rican</strain>
    </source>
</reference>
<evidence type="ECO:0000259" key="7">
    <source>
        <dbReference type="Pfam" id="PF25752"/>
    </source>
</evidence>
<dbReference type="InterPro" id="IPR057724">
    <property type="entry name" value="TCTN1-3_N"/>
</dbReference>
<evidence type="ECO:0000259" key="6">
    <source>
        <dbReference type="Pfam" id="PF07773"/>
    </source>
</evidence>
<organism evidence="8 9">
    <name type="scientific">Schistosoma mansoni</name>
    <name type="common">Blood fluke</name>
    <dbReference type="NCBI Taxonomy" id="6183"/>
    <lineage>
        <taxon>Eukaryota</taxon>
        <taxon>Metazoa</taxon>
        <taxon>Spiralia</taxon>
        <taxon>Lophotrochozoa</taxon>
        <taxon>Platyhelminthes</taxon>
        <taxon>Trematoda</taxon>
        <taxon>Digenea</taxon>
        <taxon>Strigeidida</taxon>
        <taxon>Schistosomatoidea</taxon>
        <taxon>Schistosomatidae</taxon>
        <taxon>Schistosoma</taxon>
    </lineage>
</organism>
<feature type="domain" description="Tectonic-1-3" evidence="6">
    <location>
        <begin position="107"/>
        <end position="279"/>
    </location>
</feature>
<dbReference type="PANTHER" id="PTHR14611">
    <property type="entry name" value="TECTONIC FAMILY MEMBER"/>
    <property type="match status" value="1"/>
</dbReference>
<keyword evidence="4" id="KW-0325">Glycoprotein</keyword>
<keyword evidence="3" id="KW-0970">Cilium biogenesis/degradation</keyword>
<dbReference type="GO" id="GO:0060271">
    <property type="term" value="P:cilium assembly"/>
    <property type="evidence" value="ECO:0007669"/>
    <property type="project" value="TreeGrafter"/>
</dbReference>
<dbReference type="Pfam" id="PF25752">
    <property type="entry name" value="DUF1619_N"/>
    <property type="match status" value="1"/>
</dbReference>
<dbReference type="FunCoup" id="A0A5K4F641">
    <property type="interactions" value="61"/>
</dbReference>
<protein>
    <submittedName>
        <fullName evidence="9">DUF1619 domain-containing protein</fullName>
    </submittedName>
</protein>
<feature type="signal peptide" evidence="5">
    <location>
        <begin position="1"/>
        <end position="17"/>
    </location>
</feature>
<evidence type="ECO:0000313" key="8">
    <source>
        <dbReference type="Proteomes" id="UP000008854"/>
    </source>
</evidence>
<dbReference type="InterPro" id="IPR011677">
    <property type="entry name" value="TCTN1-3_dom"/>
</dbReference>